<comment type="caution">
    <text evidence="2">The sequence shown here is derived from an EMBL/GenBank/DDBJ whole genome shotgun (WGS) entry which is preliminary data.</text>
</comment>
<proteinExistence type="predicted"/>
<reference evidence="2 3" key="1">
    <citation type="journal article" date="2021" name="Sci. Rep.">
        <title>Chromosome anchoring in Senegalese sole (Solea senegalensis) reveals sex-associated markers and genome rearrangements in flatfish.</title>
        <authorList>
            <person name="Guerrero-Cozar I."/>
            <person name="Gomez-Garrido J."/>
            <person name="Berbel C."/>
            <person name="Martinez-Blanch J.F."/>
            <person name="Alioto T."/>
            <person name="Claros M.G."/>
            <person name="Gagnaire P.A."/>
            <person name="Manchado M."/>
        </authorList>
    </citation>
    <scope>NUCLEOTIDE SEQUENCE [LARGE SCALE GENOMIC DNA]</scope>
    <source>
        <strain evidence="2">Sse05_10M</strain>
    </source>
</reference>
<feature type="compositionally biased region" description="Polar residues" evidence="1">
    <location>
        <begin position="11"/>
        <end position="24"/>
    </location>
</feature>
<evidence type="ECO:0000313" key="2">
    <source>
        <dbReference type="EMBL" id="KAG7516530.1"/>
    </source>
</evidence>
<evidence type="ECO:0000313" key="3">
    <source>
        <dbReference type="Proteomes" id="UP000693946"/>
    </source>
</evidence>
<accession>A0AAV6SHI6</accession>
<evidence type="ECO:0000256" key="1">
    <source>
        <dbReference type="SAM" id="MobiDB-lite"/>
    </source>
</evidence>
<feature type="compositionally biased region" description="Polar residues" evidence="1">
    <location>
        <begin position="100"/>
        <end position="117"/>
    </location>
</feature>
<keyword evidence="3" id="KW-1185">Reference proteome</keyword>
<dbReference type="Proteomes" id="UP000693946">
    <property type="component" value="Linkage Group LG13"/>
</dbReference>
<feature type="region of interest" description="Disordered" evidence="1">
    <location>
        <begin position="1"/>
        <end position="121"/>
    </location>
</feature>
<protein>
    <submittedName>
        <fullName evidence="2">Uncharacterized protein</fullName>
    </submittedName>
</protein>
<organism evidence="2 3">
    <name type="scientific">Solea senegalensis</name>
    <name type="common">Senegalese sole</name>
    <dbReference type="NCBI Taxonomy" id="28829"/>
    <lineage>
        <taxon>Eukaryota</taxon>
        <taxon>Metazoa</taxon>
        <taxon>Chordata</taxon>
        <taxon>Craniata</taxon>
        <taxon>Vertebrata</taxon>
        <taxon>Euteleostomi</taxon>
        <taxon>Actinopterygii</taxon>
        <taxon>Neopterygii</taxon>
        <taxon>Teleostei</taxon>
        <taxon>Neoteleostei</taxon>
        <taxon>Acanthomorphata</taxon>
        <taxon>Carangaria</taxon>
        <taxon>Pleuronectiformes</taxon>
        <taxon>Pleuronectoidei</taxon>
        <taxon>Soleidae</taxon>
        <taxon>Solea</taxon>
    </lineage>
</organism>
<feature type="compositionally biased region" description="Polar residues" evidence="1">
    <location>
        <begin position="62"/>
        <end position="73"/>
    </location>
</feature>
<dbReference type="AlphaFoldDB" id="A0AAV6SHI6"/>
<name>A0AAV6SHI6_SOLSE</name>
<feature type="compositionally biased region" description="Acidic residues" evidence="1">
    <location>
        <begin position="1"/>
        <end position="10"/>
    </location>
</feature>
<sequence>MEGEREDQEDGTQSVSGTAASAQVDTLIENSIEDSTETQNLQHSAADNTDETQVCDDEETPPSLSSHPSSIQDRPSEPCWYCMRSLDLESQPDPSKQEDSNPSSPLPSSGQKVSYQTDPRPHFGVTWSSHSTCRPLWGSEGPCWGQRSHEVGGQMHTCPHCHLGLPPDTLRWHEAKCLLFEGLRNSNK</sequence>
<gene>
    <name evidence="2" type="ORF">JOB18_033498</name>
</gene>
<dbReference type="EMBL" id="JAGKHQ010000005">
    <property type="protein sequence ID" value="KAG7516530.1"/>
    <property type="molecule type" value="Genomic_DNA"/>
</dbReference>
<feature type="compositionally biased region" description="Polar residues" evidence="1">
    <location>
        <begin position="37"/>
        <end position="47"/>
    </location>
</feature>
<feature type="compositionally biased region" description="Acidic residues" evidence="1">
    <location>
        <begin position="48"/>
        <end position="60"/>
    </location>
</feature>